<keyword evidence="5" id="KW-0998">Cell outer membrane</keyword>
<dbReference type="InterPro" id="IPR011990">
    <property type="entry name" value="TPR-like_helical_dom_sf"/>
</dbReference>
<sequence>MKIKHIFLGIGLLATAGGGLSSCTDLQEKVYDQVTSQNYYQTKDDVIHAVFRPFEHTYYSMWQVHEHEELPADQLVTVVRGDWWWDGGKWIMYHRHQYDGIQYNNPGSGEWTSEWELMYQAIGQCNLVLDDLAELNPATFKITDTEWASYIAQLRCMRAFCYLRLINCYRNCLLVTTSDASVSMQPENRKQVEPRVLFKFIESELKDFCLTNLPPRSGNYDGPMQGQFTQGAAAALLARLYLNAEKWIGEARWDDCIGICERIRKGEFGHYELAERWDAPFDWNNETCSEVIFAFTASFATTCHHMVNSRQTIYGRMLPYQCGPYLGIEKDGERNPRYCITPSYDNSYPNRQLFDYKLGQVSQKFLKYPGDLRWKQYKNTSNNTREGMMFLEGKIPNNTQSEGFGKSPQGYTIYLRDQVGQFFVGGESGQITGDSESKCENGDFNSGLFVVKYPFYPYEGGAYKESDHAVIRLAEVYYTEAECYLRKGDARTAGSLLNKVRERNYSSFGDNIAYEPEGRVKLNMDEMLDEWGREFLAESRRRTDLIRFGRFQEAWWDKKADADTHYELFPLSQDQLEQNLYLKQNPGYPDITR</sequence>
<dbReference type="Pfam" id="PF14322">
    <property type="entry name" value="SusD-like_3"/>
    <property type="match status" value="1"/>
</dbReference>
<accession>A0A1C7H1Z8</accession>
<evidence type="ECO:0000256" key="5">
    <source>
        <dbReference type="ARBA" id="ARBA00023237"/>
    </source>
</evidence>
<dbReference type="InterPro" id="IPR033985">
    <property type="entry name" value="SusD-like_N"/>
</dbReference>
<protein>
    <submittedName>
        <fullName evidence="8">RagB/SusD family nutrient uptake outer membrane protein</fullName>
    </submittedName>
</protein>
<dbReference type="EMBL" id="CP015401">
    <property type="protein sequence ID" value="ANU58703.1"/>
    <property type="molecule type" value="Genomic_DNA"/>
</dbReference>
<dbReference type="PROSITE" id="PS51257">
    <property type="entry name" value="PROKAR_LIPOPROTEIN"/>
    <property type="match status" value="1"/>
</dbReference>
<comment type="subcellular location">
    <subcellularLocation>
        <location evidence="1">Cell outer membrane</location>
    </subcellularLocation>
</comment>
<evidence type="ECO:0000256" key="1">
    <source>
        <dbReference type="ARBA" id="ARBA00004442"/>
    </source>
</evidence>
<dbReference type="Pfam" id="PF07980">
    <property type="entry name" value="SusD_RagB"/>
    <property type="match status" value="1"/>
</dbReference>
<dbReference type="AlphaFoldDB" id="A0A1C7H1Z8"/>
<evidence type="ECO:0000256" key="3">
    <source>
        <dbReference type="ARBA" id="ARBA00022729"/>
    </source>
</evidence>
<feature type="domain" description="RagB/SusD" evidence="6">
    <location>
        <begin position="424"/>
        <end position="588"/>
    </location>
</feature>
<keyword evidence="4" id="KW-0472">Membrane</keyword>
<reference evidence="9" key="1">
    <citation type="submission" date="2016-04" db="EMBL/GenBank/DDBJ databases">
        <title>Complete Genome Sequences of Twelve Strains of a Stable Defined Moderately Diverse Mouse Microbiota 2 (sDMDMm2).</title>
        <authorList>
            <person name="Uchimura Y."/>
            <person name="Wyss M."/>
            <person name="Brugiroux S."/>
            <person name="Limenitakis J.P."/>
            <person name="Stecher B."/>
            <person name="McCoy K.D."/>
            <person name="Macpherson A.J."/>
        </authorList>
    </citation>
    <scope>NUCLEOTIDE SEQUENCE [LARGE SCALE GENOMIC DNA]</scope>
    <source>
        <strain evidence="9">I48</strain>
    </source>
</reference>
<dbReference type="GeneID" id="82188443"/>
<evidence type="ECO:0000256" key="4">
    <source>
        <dbReference type="ARBA" id="ARBA00023136"/>
    </source>
</evidence>
<dbReference type="Proteomes" id="UP000092631">
    <property type="component" value="Chromosome"/>
</dbReference>
<dbReference type="GO" id="GO:0009279">
    <property type="term" value="C:cell outer membrane"/>
    <property type="evidence" value="ECO:0007669"/>
    <property type="project" value="UniProtKB-SubCell"/>
</dbReference>
<comment type="similarity">
    <text evidence="2">Belongs to the SusD family.</text>
</comment>
<gene>
    <name evidence="8" type="ORF">A4V03_14975</name>
</gene>
<evidence type="ECO:0000259" key="7">
    <source>
        <dbReference type="Pfam" id="PF14322"/>
    </source>
</evidence>
<name>A0A1C7H1Z8_9BACE</name>
<feature type="domain" description="SusD-like N-terminal" evidence="7">
    <location>
        <begin position="91"/>
        <end position="242"/>
    </location>
</feature>
<dbReference type="RefSeq" id="WP_065539528.1">
    <property type="nucleotide sequence ID" value="NZ_CAPDLJ010000021.1"/>
</dbReference>
<dbReference type="KEGG" id="bcae:A4V03_14975"/>
<organism evidence="8 9">
    <name type="scientific">Bacteroides caecimuris</name>
    <dbReference type="NCBI Taxonomy" id="1796613"/>
    <lineage>
        <taxon>Bacteria</taxon>
        <taxon>Pseudomonadati</taxon>
        <taxon>Bacteroidota</taxon>
        <taxon>Bacteroidia</taxon>
        <taxon>Bacteroidales</taxon>
        <taxon>Bacteroidaceae</taxon>
        <taxon>Bacteroides</taxon>
    </lineage>
</organism>
<evidence type="ECO:0000313" key="9">
    <source>
        <dbReference type="Proteomes" id="UP000092631"/>
    </source>
</evidence>
<evidence type="ECO:0000259" key="6">
    <source>
        <dbReference type="Pfam" id="PF07980"/>
    </source>
</evidence>
<dbReference type="Gene3D" id="1.25.40.390">
    <property type="match status" value="1"/>
</dbReference>
<keyword evidence="9" id="KW-1185">Reference proteome</keyword>
<proteinExistence type="inferred from homology"/>
<dbReference type="SUPFAM" id="SSF48452">
    <property type="entry name" value="TPR-like"/>
    <property type="match status" value="1"/>
</dbReference>
<keyword evidence="3" id="KW-0732">Signal</keyword>
<evidence type="ECO:0000256" key="2">
    <source>
        <dbReference type="ARBA" id="ARBA00006275"/>
    </source>
</evidence>
<evidence type="ECO:0000313" key="8">
    <source>
        <dbReference type="EMBL" id="ANU58703.1"/>
    </source>
</evidence>
<dbReference type="OrthoDB" id="9783641at2"/>
<dbReference type="InterPro" id="IPR012944">
    <property type="entry name" value="SusD_RagB_dom"/>
</dbReference>